<sequence>MPSRGVPTGQDWEPVVIRKHPTKSAETKDEKAVNAARRAGGQVDTVKKFDAGANKKTTDTGLLARKLDEETEEFHLPKVETEVKKKIQAARIEKKLTQAQLAQAINEQPRVVQEYESGKAVPNQQVLAKLERILGVKLRGKIK</sequence>
<reference evidence="7 8" key="1">
    <citation type="journal article" date="2014" name="Nat. Commun.">
        <title>Klebsormidium flaccidum genome reveals primary factors for plant terrestrial adaptation.</title>
        <authorList>
            <person name="Hori K."/>
            <person name="Maruyama F."/>
            <person name="Fujisawa T."/>
            <person name="Togashi T."/>
            <person name="Yamamoto N."/>
            <person name="Seo M."/>
            <person name="Sato S."/>
            <person name="Yamada T."/>
            <person name="Mori H."/>
            <person name="Tajima N."/>
            <person name="Moriyama T."/>
            <person name="Ikeuchi M."/>
            <person name="Watanabe M."/>
            <person name="Wada H."/>
            <person name="Kobayashi K."/>
            <person name="Saito M."/>
            <person name="Masuda T."/>
            <person name="Sasaki-Sekimoto Y."/>
            <person name="Mashiguchi K."/>
            <person name="Awai K."/>
            <person name="Shimojima M."/>
            <person name="Masuda S."/>
            <person name="Iwai M."/>
            <person name="Nobusawa T."/>
            <person name="Narise T."/>
            <person name="Kondo S."/>
            <person name="Saito H."/>
            <person name="Sato R."/>
            <person name="Murakawa M."/>
            <person name="Ihara Y."/>
            <person name="Oshima-Yamada Y."/>
            <person name="Ohtaka K."/>
            <person name="Satoh M."/>
            <person name="Sonobe K."/>
            <person name="Ishii M."/>
            <person name="Ohtani R."/>
            <person name="Kanamori-Sato M."/>
            <person name="Honoki R."/>
            <person name="Miyazaki D."/>
            <person name="Mochizuki H."/>
            <person name="Umetsu J."/>
            <person name="Higashi K."/>
            <person name="Shibata D."/>
            <person name="Kamiya Y."/>
            <person name="Sato N."/>
            <person name="Nakamura Y."/>
            <person name="Tabata S."/>
            <person name="Ida S."/>
            <person name="Kurokawa K."/>
            <person name="Ohta H."/>
        </authorList>
    </citation>
    <scope>NUCLEOTIDE SEQUENCE [LARGE SCALE GENOMIC DNA]</scope>
    <source>
        <strain evidence="7 8">NIES-2285</strain>
    </source>
</reference>
<dbReference type="PANTHER" id="PTHR10245">
    <property type="entry name" value="ENDOTHELIAL DIFFERENTIATION-RELATED FACTOR 1 MULTIPROTEIN BRIDGING FACTOR 1"/>
    <property type="match status" value="1"/>
</dbReference>
<dbReference type="FunFam" id="1.10.260.40:FF:000018">
    <property type="entry name" value="Multiprotein bridging factor 1"/>
    <property type="match status" value="1"/>
</dbReference>
<dbReference type="CDD" id="cd00093">
    <property type="entry name" value="HTH_XRE"/>
    <property type="match status" value="1"/>
</dbReference>
<dbReference type="InterPro" id="IPR010982">
    <property type="entry name" value="Lambda_DNA-bd_dom_sf"/>
</dbReference>
<protein>
    <recommendedName>
        <fullName evidence="6">HTH cro/C1-type domain-containing protein</fullName>
    </recommendedName>
</protein>
<gene>
    <name evidence="7" type="ORF">KFL_000200530</name>
</gene>
<evidence type="ECO:0000259" key="6">
    <source>
        <dbReference type="PROSITE" id="PS50943"/>
    </source>
</evidence>
<organism evidence="7 8">
    <name type="scientific">Klebsormidium nitens</name>
    <name type="common">Green alga</name>
    <name type="synonym">Ulothrix nitens</name>
    <dbReference type="NCBI Taxonomy" id="105231"/>
    <lineage>
        <taxon>Eukaryota</taxon>
        <taxon>Viridiplantae</taxon>
        <taxon>Streptophyta</taxon>
        <taxon>Klebsormidiophyceae</taxon>
        <taxon>Klebsormidiales</taxon>
        <taxon>Klebsormidiaceae</taxon>
        <taxon>Klebsormidium</taxon>
    </lineage>
</organism>
<dbReference type="Gene3D" id="1.10.260.40">
    <property type="entry name" value="lambda repressor-like DNA-binding domains"/>
    <property type="match status" value="1"/>
</dbReference>
<evidence type="ECO:0000256" key="1">
    <source>
        <dbReference type="ARBA" id="ARBA00009802"/>
    </source>
</evidence>
<keyword evidence="2" id="KW-0805">Transcription regulation</keyword>
<dbReference type="Pfam" id="PF08523">
    <property type="entry name" value="MBF1"/>
    <property type="match status" value="1"/>
</dbReference>
<dbReference type="Pfam" id="PF01381">
    <property type="entry name" value="HTH_3"/>
    <property type="match status" value="1"/>
</dbReference>
<dbReference type="Proteomes" id="UP000054558">
    <property type="component" value="Unassembled WGS sequence"/>
</dbReference>
<evidence type="ECO:0000256" key="3">
    <source>
        <dbReference type="ARBA" id="ARBA00023125"/>
    </source>
</evidence>
<evidence type="ECO:0000313" key="8">
    <source>
        <dbReference type="Proteomes" id="UP000054558"/>
    </source>
</evidence>
<evidence type="ECO:0000256" key="5">
    <source>
        <dbReference type="SAM" id="MobiDB-lite"/>
    </source>
</evidence>
<dbReference type="PANTHER" id="PTHR10245:SF15">
    <property type="entry name" value="ENDOTHELIAL DIFFERENTIATION-RELATED FACTOR 1"/>
    <property type="match status" value="1"/>
</dbReference>
<dbReference type="OMA" id="GKNKSCK"/>
<comment type="similarity">
    <text evidence="1">Belongs to the MBF1 family.</text>
</comment>
<dbReference type="EMBL" id="DF236969">
    <property type="protein sequence ID" value="GAQ78901.1"/>
    <property type="molecule type" value="Genomic_DNA"/>
</dbReference>
<keyword evidence="8" id="KW-1185">Reference proteome</keyword>
<dbReference type="GO" id="GO:0005634">
    <property type="term" value="C:nucleus"/>
    <property type="evidence" value="ECO:0000318"/>
    <property type="project" value="GO_Central"/>
</dbReference>
<keyword evidence="4" id="KW-0804">Transcription</keyword>
<evidence type="ECO:0000313" key="7">
    <source>
        <dbReference type="EMBL" id="GAQ78901.1"/>
    </source>
</evidence>
<proteinExistence type="inferred from homology"/>
<name>A0A1Y1HPJ8_KLENI</name>
<dbReference type="PROSITE" id="PS50943">
    <property type="entry name" value="HTH_CROC1"/>
    <property type="match status" value="1"/>
</dbReference>
<dbReference type="InterPro" id="IPR001387">
    <property type="entry name" value="Cro/C1-type_HTH"/>
</dbReference>
<dbReference type="GO" id="GO:0003713">
    <property type="term" value="F:transcription coactivator activity"/>
    <property type="evidence" value="ECO:0007669"/>
    <property type="project" value="UniProtKB-ARBA"/>
</dbReference>
<dbReference type="GO" id="GO:0005730">
    <property type="term" value="C:nucleolus"/>
    <property type="evidence" value="ECO:0007669"/>
    <property type="project" value="UniProtKB-ARBA"/>
</dbReference>
<dbReference type="SMART" id="SM00530">
    <property type="entry name" value="HTH_XRE"/>
    <property type="match status" value="1"/>
</dbReference>
<dbReference type="GO" id="GO:0003677">
    <property type="term" value="F:DNA binding"/>
    <property type="evidence" value="ECO:0007669"/>
    <property type="project" value="UniProtKB-KW"/>
</dbReference>
<dbReference type="AlphaFoldDB" id="A0A1Y1HPJ8"/>
<feature type="compositionally biased region" description="Basic and acidic residues" evidence="5">
    <location>
        <begin position="23"/>
        <end position="32"/>
    </location>
</feature>
<dbReference type="SUPFAM" id="SSF47413">
    <property type="entry name" value="lambda repressor-like DNA-binding domains"/>
    <property type="match status" value="1"/>
</dbReference>
<evidence type="ECO:0000256" key="4">
    <source>
        <dbReference type="ARBA" id="ARBA00023163"/>
    </source>
</evidence>
<evidence type="ECO:0000256" key="2">
    <source>
        <dbReference type="ARBA" id="ARBA00023015"/>
    </source>
</evidence>
<accession>A0A1Y1HPJ8</accession>
<feature type="region of interest" description="Disordered" evidence="5">
    <location>
        <begin position="1"/>
        <end position="40"/>
    </location>
</feature>
<keyword evidence="3" id="KW-0238">DNA-binding</keyword>
<feature type="domain" description="HTH cro/C1-type" evidence="6">
    <location>
        <begin position="87"/>
        <end position="141"/>
    </location>
</feature>
<dbReference type="OrthoDB" id="10253401at2759"/>
<dbReference type="InterPro" id="IPR013729">
    <property type="entry name" value="MBF1_N"/>
</dbReference>
<dbReference type="STRING" id="105231.A0A1Y1HPJ8"/>